<evidence type="ECO:0000256" key="4">
    <source>
        <dbReference type="ARBA" id="ARBA00022989"/>
    </source>
</evidence>
<proteinExistence type="inferred from homology"/>
<dbReference type="AlphaFoldDB" id="N1Q1F3"/>
<organism evidence="8 9">
    <name type="scientific">Dothistroma septosporum (strain NZE10 / CBS 128990)</name>
    <name type="common">Red band needle blight fungus</name>
    <name type="synonym">Mycosphaerella pini</name>
    <dbReference type="NCBI Taxonomy" id="675120"/>
    <lineage>
        <taxon>Eukaryota</taxon>
        <taxon>Fungi</taxon>
        <taxon>Dikarya</taxon>
        <taxon>Ascomycota</taxon>
        <taxon>Pezizomycotina</taxon>
        <taxon>Dothideomycetes</taxon>
        <taxon>Dothideomycetidae</taxon>
        <taxon>Mycosphaerellales</taxon>
        <taxon>Mycosphaerellaceae</taxon>
        <taxon>Dothistroma</taxon>
    </lineage>
</organism>
<reference evidence="9" key="1">
    <citation type="journal article" date="2012" name="PLoS Genet.">
        <title>The genomes of the fungal plant pathogens Cladosporium fulvum and Dothistroma septosporum reveal adaptation to different hosts and lifestyles but also signatures of common ancestry.</title>
        <authorList>
            <person name="de Wit P.J.G.M."/>
            <person name="van der Burgt A."/>
            <person name="Oekmen B."/>
            <person name="Stergiopoulos I."/>
            <person name="Abd-Elsalam K.A."/>
            <person name="Aerts A.L."/>
            <person name="Bahkali A.H."/>
            <person name="Beenen H.G."/>
            <person name="Chettri P."/>
            <person name="Cox M.P."/>
            <person name="Datema E."/>
            <person name="de Vries R.P."/>
            <person name="Dhillon B."/>
            <person name="Ganley A.R."/>
            <person name="Griffiths S.A."/>
            <person name="Guo Y."/>
            <person name="Hamelin R.C."/>
            <person name="Henrissat B."/>
            <person name="Kabir M.S."/>
            <person name="Jashni M.K."/>
            <person name="Kema G."/>
            <person name="Klaubauf S."/>
            <person name="Lapidus A."/>
            <person name="Levasseur A."/>
            <person name="Lindquist E."/>
            <person name="Mehrabi R."/>
            <person name="Ohm R.A."/>
            <person name="Owen T.J."/>
            <person name="Salamov A."/>
            <person name="Schwelm A."/>
            <person name="Schijlen E."/>
            <person name="Sun H."/>
            <person name="van den Burg H.A."/>
            <person name="van Ham R.C.H.J."/>
            <person name="Zhang S."/>
            <person name="Goodwin S.B."/>
            <person name="Grigoriev I.V."/>
            <person name="Collemare J."/>
            <person name="Bradshaw R.E."/>
        </authorList>
    </citation>
    <scope>NUCLEOTIDE SEQUENCE [LARGE SCALE GENOMIC DNA]</scope>
    <source>
        <strain evidence="9">NZE10 / CBS 128990</strain>
    </source>
</reference>
<protein>
    <recommendedName>
        <fullName evidence="7">Phosphatidic acid phosphatase type 2/haloperoxidase domain-containing protein</fullName>
    </recommendedName>
</protein>
<keyword evidence="3 6" id="KW-0812">Transmembrane</keyword>
<keyword evidence="5 6" id="KW-0472">Membrane</keyword>
<keyword evidence="9" id="KW-1185">Reference proteome</keyword>
<dbReference type="CDD" id="cd03390">
    <property type="entry name" value="PAP2_containing_1_like"/>
    <property type="match status" value="1"/>
</dbReference>
<dbReference type="Pfam" id="PF01569">
    <property type="entry name" value="PAP2"/>
    <property type="match status" value="1"/>
</dbReference>
<comment type="subcellular location">
    <subcellularLocation>
        <location evidence="1">Membrane</location>
        <topology evidence="1">Multi-pass membrane protein</topology>
    </subcellularLocation>
</comment>
<evidence type="ECO:0000256" key="6">
    <source>
        <dbReference type="SAM" id="Phobius"/>
    </source>
</evidence>
<feature type="transmembrane region" description="Helical" evidence="6">
    <location>
        <begin position="74"/>
        <end position="94"/>
    </location>
</feature>
<gene>
    <name evidence="8" type="ORF">DOTSEDRAFT_141544</name>
</gene>
<feature type="transmembrane region" description="Helical" evidence="6">
    <location>
        <begin position="32"/>
        <end position="53"/>
    </location>
</feature>
<dbReference type="InterPro" id="IPR043216">
    <property type="entry name" value="PAP-like"/>
</dbReference>
<dbReference type="GO" id="GO:0006644">
    <property type="term" value="P:phospholipid metabolic process"/>
    <property type="evidence" value="ECO:0007669"/>
    <property type="project" value="EnsemblFungi"/>
</dbReference>
<dbReference type="OrthoDB" id="10030083at2759"/>
<name>N1Q1F3_DOTSN</name>
<keyword evidence="4 6" id="KW-1133">Transmembrane helix</keyword>
<dbReference type="Proteomes" id="UP000016933">
    <property type="component" value="Unassembled WGS sequence"/>
</dbReference>
<evidence type="ECO:0000313" key="9">
    <source>
        <dbReference type="Proteomes" id="UP000016933"/>
    </source>
</evidence>
<dbReference type="STRING" id="675120.N1Q1F3"/>
<dbReference type="GO" id="GO:0046839">
    <property type="term" value="P:phospholipid dephosphorylation"/>
    <property type="evidence" value="ECO:0007669"/>
    <property type="project" value="TreeGrafter"/>
</dbReference>
<dbReference type="GO" id="GO:0000329">
    <property type="term" value="C:fungal-type vacuole membrane"/>
    <property type="evidence" value="ECO:0007669"/>
    <property type="project" value="EnsemblFungi"/>
</dbReference>
<sequence>MPSSERGKASAQDGGLFEAFQRFSRRTHAADYLGLAILVTGYVLLKLFGEPFYSQFRLDDPRIQHPHAEVERVGVVWLFIYAGAIPLAALAAWATVLRPDANKAHVTILGLVIAIITTTFLTDMFKDAIGRPRPDLIARCKPGLDTPKHEMVTVGVCTETNHHVLHDGWRSYPSGHSSFSFAGLGWLALVLASQTHVLRPRANLATVLVCLTPLIAAAMIAISRLEDYRHDVFDVVSGSVLGMAVAYFNWRRYYPSLLDNHCHEPFTPLTAGSGTVSPNGGFQRVRDEEEIYGHDRQMAAEERDHY</sequence>
<evidence type="ECO:0000256" key="5">
    <source>
        <dbReference type="ARBA" id="ARBA00023136"/>
    </source>
</evidence>
<feature type="transmembrane region" description="Helical" evidence="6">
    <location>
        <begin position="204"/>
        <end position="225"/>
    </location>
</feature>
<evidence type="ECO:0000313" key="8">
    <source>
        <dbReference type="EMBL" id="EME48475.1"/>
    </source>
</evidence>
<feature type="transmembrane region" description="Helical" evidence="6">
    <location>
        <begin position="106"/>
        <end position="125"/>
    </location>
</feature>
<dbReference type="OMA" id="WFSYRRY"/>
<evidence type="ECO:0000256" key="3">
    <source>
        <dbReference type="ARBA" id="ARBA00022692"/>
    </source>
</evidence>
<accession>N1Q1F3</accession>
<dbReference type="InterPro" id="IPR000326">
    <property type="entry name" value="PAP2/HPO"/>
</dbReference>
<feature type="transmembrane region" description="Helical" evidence="6">
    <location>
        <begin position="232"/>
        <end position="250"/>
    </location>
</feature>
<feature type="transmembrane region" description="Helical" evidence="6">
    <location>
        <begin position="179"/>
        <end position="198"/>
    </location>
</feature>
<dbReference type="Gene3D" id="1.20.144.10">
    <property type="entry name" value="Phosphatidic acid phosphatase type 2/haloperoxidase"/>
    <property type="match status" value="1"/>
</dbReference>
<dbReference type="EMBL" id="KB446535">
    <property type="protein sequence ID" value="EME48475.1"/>
    <property type="molecule type" value="Genomic_DNA"/>
</dbReference>
<evidence type="ECO:0000256" key="1">
    <source>
        <dbReference type="ARBA" id="ARBA00004141"/>
    </source>
</evidence>
<dbReference type="GO" id="GO:0000810">
    <property type="term" value="F:diacylglycerol diphosphate phosphatase activity"/>
    <property type="evidence" value="ECO:0007669"/>
    <property type="project" value="EnsemblFungi"/>
</dbReference>
<comment type="similarity">
    <text evidence="2">Belongs to the PA-phosphatase related phosphoesterase family.</text>
</comment>
<dbReference type="InterPro" id="IPR036938">
    <property type="entry name" value="PAP2/HPO_sf"/>
</dbReference>
<reference evidence="8 9" key="2">
    <citation type="journal article" date="2012" name="PLoS Pathog.">
        <title>Diverse lifestyles and strategies of plant pathogenesis encoded in the genomes of eighteen Dothideomycetes fungi.</title>
        <authorList>
            <person name="Ohm R.A."/>
            <person name="Feau N."/>
            <person name="Henrissat B."/>
            <person name="Schoch C.L."/>
            <person name="Horwitz B.A."/>
            <person name="Barry K.W."/>
            <person name="Condon B.J."/>
            <person name="Copeland A.C."/>
            <person name="Dhillon B."/>
            <person name="Glaser F."/>
            <person name="Hesse C.N."/>
            <person name="Kosti I."/>
            <person name="LaButti K."/>
            <person name="Lindquist E.A."/>
            <person name="Lucas S."/>
            <person name="Salamov A.A."/>
            <person name="Bradshaw R.E."/>
            <person name="Ciuffetti L."/>
            <person name="Hamelin R.C."/>
            <person name="Kema G.H.J."/>
            <person name="Lawrence C."/>
            <person name="Scott J.A."/>
            <person name="Spatafora J.W."/>
            <person name="Turgeon B.G."/>
            <person name="de Wit P.J.G.M."/>
            <person name="Zhong S."/>
            <person name="Goodwin S.B."/>
            <person name="Grigoriev I.V."/>
        </authorList>
    </citation>
    <scope>NUCLEOTIDE SEQUENCE [LARGE SCALE GENOMIC DNA]</scope>
    <source>
        <strain evidence="9">NZE10 / CBS 128990</strain>
    </source>
</reference>
<dbReference type="SMART" id="SM00014">
    <property type="entry name" value="acidPPc"/>
    <property type="match status" value="1"/>
</dbReference>
<dbReference type="SUPFAM" id="SSF48317">
    <property type="entry name" value="Acid phosphatase/Vanadium-dependent haloperoxidase"/>
    <property type="match status" value="1"/>
</dbReference>
<dbReference type="PANTHER" id="PTHR10165:SF35">
    <property type="entry name" value="RE23632P"/>
    <property type="match status" value="1"/>
</dbReference>
<dbReference type="GO" id="GO:0042802">
    <property type="term" value="F:identical protein binding"/>
    <property type="evidence" value="ECO:0007669"/>
    <property type="project" value="EnsemblFungi"/>
</dbReference>
<evidence type="ECO:0000259" key="7">
    <source>
        <dbReference type="SMART" id="SM00014"/>
    </source>
</evidence>
<dbReference type="eggNOG" id="KOG3030">
    <property type="taxonomic scope" value="Eukaryota"/>
</dbReference>
<dbReference type="HOGENOM" id="CLU_021458_6_1_1"/>
<evidence type="ECO:0000256" key="2">
    <source>
        <dbReference type="ARBA" id="ARBA00008816"/>
    </source>
</evidence>
<dbReference type="PANTHER" id="PTHR10165">
    <property type="entry name" value="LIPID PHOSPHATE PHOSPHATASE"/>
    <property type="match status" value="1"/>
</dbReference>
<feature type="domain" description="Phosphatidic acid phosphatase type 2/haloperoxidase" evidence="7">
    <location>
        <begin position="108"/>
        <end position="250"/>
    </location>
</feature>
<dbReference type="GO" id="GO:0008195">
    <property type="term" value="F:phosphatidate phosphatase activity"/>
    <property type="evidence" value="ECO:0007669"/>
    <property type="project" value="EnsemblFungi"/>
</dbReference>
<dbReference type="GO" id="GO:0045121">
    <property type="term" value="C:membrane raft"/>
    <property type="evidence" value="ECO:0007669"/>
    <property type="project" value="EnsemblFungi"/>
</dbReference>